<dbReference type="EMBL" id="PKSL01000034">
    <property type="protein sequence ID" value="POW12003.1"/>
    <property type="molecule type" value="Genomic_DNA"/>
</dbReference>
<accession>A0A2S4VR53</accession>
<feature type="non-terminal residue" evidence="1">
    <location>
        <position position="168"/>
    </location>
</feature>
<evidence type="ECO:0000313" key="2">
    <source>
        <dbReference type="Proteomes" id="UP000239156"/>
    </source>
</evidence>
<keyword evidence="2" id="KW-1185">Reference proteome</keyword>
<proteinExistence type="predicted"/>
<organism evidence="1 2">
    <name type="scientific">Puccinia striiformis</name>
    <dbReference type="NCBI Taxonomy" id="27350"/>
    <lineage>
        <taxon>Eukaryota</taxon>
        <taxon>Fungi</taxon>
        <taxon>Dikarya</taxon>
        <taxon>Basidiomycota</taxon>
        <taxon>Pucciniomycotina</taxon>
        <taxon>Pucciniomycetes</taxon>
        <taxon>Pucciniales</taxon>
        <taxon>Pucciniaceae</taxon>
        <taxon>Puccinia</taxon>
    </lineage>
</organism>
<name>A0A2S4VR53_9BASI</name>
<protein>
    <submittedName>
        <fullName evidence="1">Uncharacterized protein</fullName>
    </submittedName>
</protein>
<dbReference type="AlphaFoldDB" id="A0A2S4VR53"/>
<comment type="caution">
    <text evidence="1">The sequence shown here is derived from an EMBL/GenBank/DDBJ whole genome shotgun (WGS) entry which is preliminary data.</text>
</comment>
<dbReference type="Proteomes" id="UP000239156">
    <property type="component" value="Unassembled WGS sequence"/>
</dbReference>
<gene>
    <name evidence="1" type="ORF">PSTT_04815</name>
</gene>
<evidence type="ECO:0000313" key="1">
    <source>
        <dbReference type="EMBL" id="POW12003.1"/>
    </source>
</evidence>
<dbReference type="VEuPathDB" id="FungiDB:PSTT_04815"/>
<sequence>MQASYQDRMKLGREDLSKHINRPWLDKAAERNHGLDSNLNKRPSSASSVDLGACEETDELLLVKSVLALSKLYGLASWDHPWFALSNSFPPSSIRVTRIEHGDLKSSQYSMRIMMVCSDVEGEGINITEMISLLNIANNDEPVVDALKEQLSTQFLLSRSYLVFRGVQ</sequence>
<reference evidence="1" key="1">
    <citation type="submission" date="2017-12" db="EMBL/GenBank/DDBJ databases">
        <title>Gene loss provides genomic basis for host adaptation in cereal stripe rust fungi.</title>
        <authorList>
            <person name="Xia C."/>
        </authorList>
    </citation>
    <scope>NUCLEOTIDE SEQUENCE [LARGE SCALE GENOMIC DNA]</scope>
    <source>
        <strain evidence="1">93-210</strain>
    </source>
</reference>